<reference evidence="2" key="1">
    <citation type="submission" date="2021-11" db="EMBL/GenBank/DDBJ databases">
        <title>Streptomyces corallinus and Kineosporia corallina sp. nov., two new coral-derived marine actinobacteria.</title>
        <authorList>
            <person name="Buangrab K."/>
            <person name="Sutthacheep M."/>
            <person name="Yeemin T."/>
            <person name="Harunari E."/>
            <person name="Igarashi Y."/>
            <person name="Sripreechasak P."/>
            <person name="Kanchanasin P."/>
            <person name="Tanasupawat S."/>
            <person name="Phongsopitanun W."/>
        </authorList>
    </citation>
    <scope>NUCLEOTIDE SEQUENCE</scope>
    <source>
        <strain evidence="2">JCM 31032</strain>
    </source>
</reference>
<gene>
    <name evidence="2" type="ORF">LR394_07765</name>
</gene>
<keyword evidence="3" id="KW-1185">Reference proteome</keyword>
<feature type="region of interest" description="Disordered" evidence="1">
    <location>
        <begin position="1"/>
        <end position="37"/>
    </location>
</feature>
<sequence length="75" mass="7955">MSDEYGTDTGSLVPANLDPEPDDYQEPDEAGSGDVIAPTAVDFGDPIEDTDETLADDDFDAAGDLAWLMSEGDRD</sequence>
<dbReference type="Proteomes" id="UP001138997">
    <property type="component" value="Unassembled WGS sequence"/>
</dbReference>
<accession>A0A9X1NBL6</accession>
<name>A0A9X1NBL6_9ACTN</name>
<organism evidence="2 3">
    <name type="scientific">Kineosporia babensis</name>
    <dbReference type="NCBI Taxonomy" id="499548"/>
    <lineage>
        <taxon>Bacteria</taxon>
        <taxon>Bacillati</taxon>
        <taxon>Actinomycetota</taxon>
        <taxon>Actinomycetes</taxon>
        <taxon>Kineosporiales</taxon>
        <taxon>Kineosporiaceae</taxon>
        <taxon>Kineosporia</taxon>
    </lineage>
</organism>
<evidence type="ECO:0000313" key="3">
    <source>
        <dbReference type="Proteomes" id="UP001138997"/>
    </source>
</evidence>
<feature type="compositionally biased region" description="Acidic residues" evidence="1">
    <location>
        <begin position="19"/>
        <end position="31"/>
    </location>
</feature>
<dbReference type="RefSeq" id="WP_231439962.1">
    <property type="nucleotide sequence ID" value="NZ_JAJOMB010000003.1"/>
</dbReference>
<dbReference type="EMBL" id="JAJOMB010000003">
    <property type="protein sequence ID" value="MCD5310786.1"/>
    <property type="molecule type" value="Genomic_DNA"/>
</dbReference>
<protein>
    <submittedName>
        <fullName evidence="2">Uncharacterized protein</fullName>
    </submittedName>
</protein>
<comment type="caution">
    <text evidence="2">The sequence shown here is derived from an EMBL/GenBank/DDBJ whole genome shotgun (WGS) entry which is preliminary data.</text>
</comment>
<evidence type="ECO:0000256" key="1">
    <source>
        <dbReference type="SAM" id="MobiDB-lite"/>
    </source>
</evidence>
<evidence type="ECO:0000313" key="2">
    <source>
        <dbReference type="EMBL" id="MCD5310786.1"/>
    </source>
</evidence>
<proteinExistence type="predicted"/>
<dbReference type="AlphaFoldDB" id="A0A9X1NBL6"/>